<evidence type="ECO:0000259" key="2">
    <source>
        <dbReference type="Pfam" id="PF02698"/>
    </source>
</evidence>
<dbReference type="PANTHER" id="PTHR30336">
    <property type="entry name" value="INNER MEMBRANE PROTEIN, PROBABLE PERMEASE"/>
    <property type="match status" value="1"/>
</dbReference>
<keyword evidence="1" id="KW-0472">Membrane</keyword>
<dbReference type="CDD" id="cd06259">
    <property type="entry name" value="YdcF-like"/>
    <property type="match status" value="1"/>
</dbReference>
<dbReference type="EMBL" id="BAAAPU010000007">
    <property type="protein sequence ID" value="GAA1976787.1"/>
    <property type="molecule type" value="Genomic_DNA"/>
</dbReference>
<dbReference type="InterPro" id="IPR003848">
    <property type="entry name" value="DUF218"/>
</dbReference>
<proteinExistence type="predicted"/>
<feature type="transmembrane region" description="Helical" evidence="1">
    <location>
        <begin position="94"/>
        <end position="117"/>
    </location>
</feature>
<feature type="transmembrane region" description="Helical" evidence="1">
    <location>
        <begin position="61"/>
        <end position="82"/>
    </location>
</feature>
<dbReference type="Gene3D" id="3.40.50.620">
    <property type="entry name" value="HUPs"/>
    <property type="match status" value="1"/>
</dbReference>
<accession>A0ABN2RXL7</accession>
<protein>
    <recommendedName>
        <fullName evidence="2">DUF218 domain-containing protein</fullName>
    </recommendedName>
</protein>
<evidence type="ECO:0000313" key="3">
    <source>
        <dbReference type="EMBL" id="GAA1976787.1"/>
    </source>
</evidence>
<name>A0ABN2RXL7_9MICO</name>
<evidence type="ECO:0000313" key="4">
    <source>
        <dbReference type="Proteomes" id="UP001500013"/>
    </source>
</evidence>
<keyword evidence="4" id="KW-1185">Reference proteome</keyword>
<dbReference type="Pfam" id="PF02698">
    <property type="entry name" value="DUF218"/>
    <property type="match status" value="1"/>
</dbReference>
<feature type="transmembrane region" description="Helical" evidence="1">
    <location>
        <begin position="324"/>
        <end position="342"/>
    </location>
</feature>
<dbReference type="InterPro" id="IPR014729">
    <property type="entry name" value="Rossmann-like_a/b/a_fold"/>
</dbReference>
<keyword evidence="1" id="KW-1133">Transmembrane helix</keyword>
<organism evidence="3 4">
    <name type="scientific">Terrabacter lapilli</name>
    <dbReference type="NCBI Taxonomy" id="436231"/>
    <lineage>
        <taxon>Bacteria</taxon>
        <taxon>Bacillati</taxon>
        <taxon>Actinomycetota</taxon>
        <taxon>Actinomycetes</taxon>
        <taxon>Micrococcales</taxon>
        <taxon>Intrasporangiaceae</taxon>
        <taxon>Terrabacter</taxon>
    </lineage>
</organism>
<feature type="transmembrane region" description="Helical" evidence="1">
    <location>
        <begin position="124"/>
        <end position="149"/>
    </location>
</feature>
<reference evidence="3 4" key="1">
    <citation type="journal article" date="2019" name="Int. J. Syst. Evol. Microbiol.">
        <title>The Global Catalogue of Microorganisms (GCM) 10K type strain sequencing project: providing services to taxonomists for standard genome sequencing and annotation.</title>
        <authorList>
            <consortium name="The Broad Institute Genomics Platform"/>
            <consortium name="The Broad Institute Genome Sequencing Center for Infectious Disease"/>
            <person name="Wu L."/>
            <person name="Ma J."/>
        </authorList>
    </citation>
    <scope>NUCLEOTIDE SEQUENCE [LARGE SCALE GENOMIC DNA]</scope>
    <source>
        <strain evidence="3 4">JCM 15628</strain>
    </source>
</reference>
<feature type="transmembrane region" description="Helical" evidence="1">
    <location>
        <begin position="30"/>
        <end position="49"/>
    </location>
</feature>
<dbReference type="Proteomes" id="UP001500013">
    <property type="component" value="Unassembled WGS sequence"/>
</dbReference>
<dbReference type="InterPro" id="IPR051599">
    <property type="entry name" value="Cell_Envelope_Assoc"/>
</dbReference>
<gene>
    <name evidence="3" type="ORF">GCM10009817_16370</name>
</gene>
<feature type="domain" description="DUF218" evidence="2">
    <location>
        <begin position="164"/>
        <end position="313"/>
    </location>
</feature>
<keyword evidence="1" id="KW-0812">Transmembrane</keyword>
<evidence type="ECO:0000256" key="1">
    <source>
        <dbReference type="SAM" id="Phobius"/>
    </source>
</evidence>
<dbReference type="PANTHER" id="PTHR30336:SF4">
    <property type="entry name" value="ENVELOPE BIOGENESIS FACTOR ELYC"/>
    <property type="match status" value="1"/>
</dbReference>
<sequence length="344" mass="35910">MRPLAALVLAAAFLVLHARAVRVEPRRWRVGVLLLGALWALVVAVGSALGGWAGVQLDRGALVLALPWLGAAVLGLLLLGFGSQVVRPATRGRLALVALAAGLVVLAATAAGIALYLSGSTASAPALAGAVVLLLPCYAGLALLSYVLYCLTYLRHRPRPGPTAIVVLGSGLVDGTVPRLLAHRLDAALAAWRDERDAYEHGRDPLVVPTGGQGPDEPTSEGLAMTAYLVAHGVPPECVATEDRATTTDENLLLSREILRARGMAGGHLRVVTSSFHVGRAALLTRRLGIDADVTGAPTAWYFLPSAFLREYVAALTLRPRTNLTGLAVWAACTAALAYAVMAR</sequence>
<comment type="caution">
    <text evidence="3">The sequence shown here is derived from an EMBL/GenBank/DDBJ whole genome shotgun (WGS) entry which is preliminary data.</text>
</comment>
<dbReference type="RefSeq" id="WP_344060339.1">
    <property type="nucleotide sequence ID" value="NZ_BAAAPU010000007.1"/>
</dbReference>